<comment type="caution">
    <text evidence="4">The sequence shown here is derived from an EMBL/GenBank/DDBJ whole genome shotgun (WGS) entry which is preliminary data.</text>
</comment>
<sequence length="357" mass="38915">MVDVLVVGAGPAGSALAAACTDLGLRTMLVDRAPHRPWRATYGSWAHELPPLPADAIAARAPTVRAHALTEHQLDGEYVVLHNENLRRHLSRPDIETVTGRAESIMPTEVRLADGRTLRAGLVVDASGSPRGRYAEQTAVGVALPADVLPPGEAIFMDWRLAGDPPTFCYALPLDGERVLVEETSLAHLPGLPFALLRERLHQRLAVHGWPLDHPEHELVRFPLNPPLPRGPLVTFGARGGLVHPASGYSVATALTLAPIVARAIAETPTRTRGTIWSLEARMTHALRRRGLAALLRMPPARVPEFFEHFFRLTAENQRVYLTERENFTGTAAAMMALFRSAPPRLRSAIAFAATSR</sequence>
<dbReference type="PANTHER" id="PTHR39757:SF5">
    <property type="entry name" value="OS02G0190600 PROTEIN"/>
    <property type="match status" value="1"/>
</dbReference>
<accession>A0A7W9KB53</accession>
<name>A0A7W9KB53_9PSEU</name>
<evidence type="ECO:0000256" key="1">
    <source>
        <dbReference type="ARBA" id="ARBA00006599"/>
    </source>
</evidence>
<dbReference type="EC" id="5.5.1.19" evidence="4"/>
<evidence type="ECO:0000313" key="4">
    <source>
        <dbReference type="EMBL" id="MBB5888918.1"/>
    </source>
</evidence>
<evidence type="ECO:0000256" key="2">
    <source>
        <dbReference type="ARBA" id="ARBA00022746"/>
    </source>
</evidence>
<dbReference type="Proteomes" id="UP000585638">
    <property type="component" value="Unassembled WGS sequence"/>
</dbReference>
<keyword evidence="5" id="KW-1185">Reference proteome</keyword>
<keyword evidence="4" id="KW-0413">Isomerase</keyword>
<evidence type="ECO:0000313" key="5">
    <source>
        <dbReference type="Proteomes" id="UP000585638"/>
    </source>
</evidence>
<comment type="similarity">
    <text evidence="1">Belongs to the lycopene cyclase family.</text>
</comment>
<dbReference type="Gene3D" id="3.50.50.60">
    <property type="entry name" value="FAD/NAD(P)-binding domain"/>
    <property type="match status" value="1"/>
</dbReference>
<dbReference type="SUPFAM" id="SSF51905">
    <property type="entry name" value="FAD/NAD(P)-binding domain"/>
    <property type="match status" value="1"/>
</dbReference>
<dbReference type="InterPro" id="IPR036188">
    <property type="entry name" value="FAD/NAD-bd_sf"/>
</dbReference>
<protein>
    <submittedName>
        <fullName evidence="4">Lycopene beta-cyclase</fullName>
        <ecNumber evidence="4">5.5.1.19</ecNumber>
    </submittedName>
</protein>
<dbReference type="EMBL" id="JACHIR010000001">
    <property type="protein sequence ID" value="MBB5888918.1"/>
    <property type="molecule type" value="Genomic_DNA"/>
</dbReference>
<organism evidence="4 5">
    <name type="scientific">Kutzneria kofuensis</name>
    <dbReference type="NCBI Taxonomy" id="103725"/>
    <lineage>
        <taxon>Bacteria</taxon>
        <taxon>Bacillati</taxon>
        <taxon>Actinomycetota</taxon>
        <taxon>Actinomycetes</taxon>
        <taxon>Pseudonocardiales</taxon>
        <taxon>Pseudonocardiaceae</taxon>
        <taxon>Kutzneria</taxon>
    </lineage>
</organism>
<proteinExistence type="inferred from homology"/>
<keyword evidence="2" id="KW-0125">Carotenoid biosynthesis</keyword>
<dbReference type="PANTHER" id="PTHR39757">
    <property type="match status" value="1"/>
</dbReference>
<reference evidence="4 5" key="1">
    <citation type="submission" date="2020-08" db="EMBL/GenBank/DDBJ databases">
        <title>Sequencing the genomes of 1000 actinobacteria strains.</title>
        <authorList>
            <person name="Klenk H.-P."/>
        </authorList>
    </citation>
    <scope>NUCLEOTIDE SEQUENCE [LARGE SCALE GENOMIC DNA]</scope>
    <source>
        <strain evidence="4 5">DSM 43851</strain>
    </source>
</reference>
<dbReference type="GO" id="GO:0016860">
    <property type="term" value="F:intramolecular oxidoreductase activity"/>
    <property type="evidence" value="ECO:0007669"/>
    <property type="project" value="UniProtKB-ARBA"/>
</dbReference>
<dbReference type="AlphaFoldDB" id="A0A7W9KB53"/>
<dbReference type="InterPro" id="IPR010108">
    <property type="entry name" value="Lycopene_cyclase_b/e"/>
</dbReference>
<keyword evidence="3" id="KW-0520">NAD</keyword>
<gene>
    <name evidence="4" type="ORF">BJ998_000114</name>
</gene>
<dbReference type="NCBIfam" id="TIGR01790">
    <property type="entry name" value="carotene-cycl"/>
    <property type="match status" value="1"/>
</dbReference>
<dbReference type="GO" id="GO:0016705">
    <property type="term" value="F:oxidoreductase activity, acting on paired donors, with incorporation or reduction of molecular oxygen"/>
    <property type="evidence" value="ECO:0007669"/>
    <property type="project" value="InterPro"/>
</dbReference>
<dbReference type="GO" id="GO:0016117">
    <property type="term" value="P:carotenoid biosynthetic process"/>
    <property type="evidence" value="ECO:0007669"/>
    <property type="project" value="UniProtKB-KW"/>
</dbReference>
<dbReference type="Pfam" id="PF05834">
    <property type="entry name" value="Lycopene_cycl"/>
    <property type="match status" value="1"/>
</dbReference>
<dbReference type="RefSeq" id="WP_184857457.1">
    <property type="nucleotide sequence ID" value="NZ_BAAAWY010000102.1"/>
</dbReference>
<evidence type="ECO:0000256" key="3">
    <source>
        <dbReference type="ARBA" id="ARBA00023027"/>
    </source>
</evidence>